<feature type="domain" description="DUF7511" evidence="1">
    <location>
        <begin position="13"/>
        <end position="58"/>
    </location>
</feature>
<evidence type="ECO:0000313" key="2">
    <source>
        <dbReference type="EMBL" id="KYH27919.1"/>
    </source>
</evidence>
<accession>A0A151AJT9</accession>
<dbReference type="Pfam" id="PF24351">
    <property type="entry name" value="DUF7511"/>
    <property type="match status" value="1"/>
</dbReference>
<reference evidence="2 3" key="1">
    <citation type="submission" date="2016-02" db="EMBL/GenBank/DDBJ databases">
        <title>Genome sequence of Halalkalicoccus paucihalophilus DSM 24557.</title>
        <authorList>
            <person name="Poehlein A."/>
            <person name="Daniel R."/>
        </authorList>
    </citation>
    <scope>NUCLEOTIDE SEQUENCE [LARGE SCALE GENOMIC DNA]</scope>
    <source>
        <strain evidence="2 3">DSM 24557</strain>
    </source>
</reference>
<dbReference type="AlphaFoldDB" id="A0A151AJT9"/>
<dbReference type="PATRIC" id="fig|1008153.3.peg.594"/>
<dbReference type="RefSeq" id="WP_169802610.1">
    <property type="nucleotide sequence ID" value="NZ_LTAZ01000001.1"/>
</dbReference>
<name>A0A151AJT9_9EURY</name>
<evidence type="ECO:0000259" key="1">
    <source>
        <dbReference type="Pfam" id="PF24351"/>
    </source>
</evidence>
<comment type="caution">
    <text evidence="2">The sequence shown here is derived from an EMBL/GenBank/DDBJ whole genome shotgun (WGS) entry which is preliminary data.</text>
</comment>
<dbReference type="Proteomes" id="UP000075321">
    <property type="component" value="Unassembled WGS sequence"/>
</dbReference>
<dbReference type="EMBL" id="LTAZ01000001">
    <property type="protein sequence ID" value="KYH27919.1"/>
    <property type="molecule type" value="Genomic_DNA"/>
</dbReference>
<dbReference type="InterPro" id="IPR055933">
    <property type="entry name" value="DUF7511"/>
</dbReference>
<organism evidence="2 3">
    <name type="scientific">Halalkalicoccus paucihalophilus</name>
    <dbReference type="NCBI Taxonomy" id="1008153"/>
    <lineage>
        <taxon>Archaea</taxon>
        <taxon>Methanobacteriati</taxon>
        <taxon>Methanobacteriota</taxon>
        <taxon>Stenosarchaea group</taxon>
        <taxon>Halobacteria</taxon>
        <taxon>Halobacteriales</taxon>
        <taxon>Halococcaceae</taxon>
        <taxon>Halalkalicoccus</taxon>
    </lineage>
</organism>
<dbReference type="OrthoDB" id="186853at2157"/>
<protein>
    <recommendedName>
        <fullName evidence="1">DUF7511 domain-containing protein</fullName>
    </recommendedName>
</protein>
<sequence length="58" mass="6474">MTTASISRGSGSLRLITHEDGQPLDRWTFVPADLDADERFTAWISADPATVVDLEERR</sequence>
<proteinExistence type="predicted"/>
<gene>
    <name evidence="2" type="ORF">HAPAU_05940</name>
</gene>
<keyword evidence="3" id="KW-1185">Reference proteome</keyword>
<evidence type="ECO:0000313" key="3">
    <source>
        <dbReference type="Proteomes" id="UP000075321"/>
    </source>
</evidence>